<dbReference type="Proteomes" id="UP000015103">
    <property type="component" value="Unassembled WGS sequence"/>
</dbReference>
<dbReference type="STRING" id="13249.T1HBB4"/>
<dbReference type="eggNOG" id="KOG1910">
    <property type="taxonomic scope" value="Eukaryota"/>
</dbReference>
<dbReference type="HOGENOM" id="CLU_536722_0_0_1"/>
<evidence type="ECO:0000259" key="1">
    <source>
        <dbReference type="SMART" id="SM01214"/>
    </source>
</evidence>
<accession>T1HBB4</accession>
<name>T1HBB4_RHOPR</name>
<dbReference type="AlphaFoldDB" id="T1HBB4"/>
<dbReference type="InterPro" id="IPR019441">
    <property type="entry name" value="FMP27/BLTP2/Hobbit_GFWDK_RBG"/>
</dbReference>
<dbReference type="PANTHER" id="PTHR15678:SF6">
    <property type="entry name" value="BRIDGE-LIKE LIPID TRANSFER PROTEIN FAMILY MEMBER 2"/>
    <property type="match status" value="1"/>
</dbReference>
<feature type="domain" description="FMP27/BLTP2/Hobbit GFWDK motif-containing RBG unit" evidence="1">
    <location>
        <begin position="1"/>
        <end position="54"/>
    </location>
</feature>
<dbReference type="VEuPathDB" id="VectorBase:RPRC001324"/>
<proteinExistence type="predicted"/>
<keyword evidence="3" id="KW-1185">Reference proteome</keyword>
<dbReference type="Pfam" id="PF10344">
    <property type="entry name" value="Hobbit"/>
    <property type="match status" value="2"/>
</dbReference>
<evidence type="ECO:0000313" key="2">
    <source>
        <dbReference type="EnsemblMetazoa" id="RPRC001324-PA"/>
    </source>
</evidence>
<dbReference type="EMBL" id="ACPB03005590">
    <property type="status" value="NOT_ANNOTATED_CDS"/>
    <property type="molecule type" value="Genomic_DNA"/>
</dbReference>
<dbReference type="InParanoid" id="T1HBB4"/>
<dbReference type="SMART" id="SM01214">
    <property type="entry name" value="Fmp27_GFWDK"/>
    <property type="match status" value="1"/>
</dbReference>
<dbReference type="PANTHER" id="PTHR15678">
    <property type="entry name" value="ANTIGEN MLAA-22-RELATED"/>
    <property type="match status" value="1"/>
</dbReference>
<reference evidence="2" key="1">
    <citation type="submission" date="2015-05" db="UniProtKB">
        <authorList>
            <consortium name="EnsemblMetazoa"/>
        </authorList>
    </citation>
    <scope>IDENTIFICATION</scope>
</reference>
<protein>
    <submittedName>
        <fullName evidence="2">Fmp27_GFWDK domain-containing protein</fullName>
    </submittedName>
</protein>
<sequence length="508" mass="57155">MDQKGFEKIIRASLDPSPPLPLWDKLRLLLHGRVTMIVRQLTVLLHASLDPYNKTEEMEITWSSVALDWTNAKVVFKGDLDIYVRTASKYDDCRLLHLPNLRLSVKLNWVCRGDPNDHHSVMPCAPDKLPDYSSNQEHDSFRAFRSQNLNISLALETKPTTFNNNGVLDQYQDSPVALLYGSTLRWFENLKLILSGVTRPTRREHLLSLVPINDGLKHRPRAEWSVIYMTCELGNAEIWLRSALHNDKPKEKVSLKLPVEKCYFLSVGKVSYGREASGLDSVGTPTHRLVVYGLKGAWTTSNRDVVFALFDTFIKTKQLKKNLSTEALRGFRGETNRNCINPQTTLTAETHSTIQGSSATNIQATPSPMSKLQCGHAATMLQQLIAEADTKAVVFSDEPITEPNEQQLQGLAACQHLEDVIHKNWLIALVNSQVLLKGPETKGYIIISAAKAEILQRVHRPLWKDRTLVTKTTWVGSLQSMQYYATVSAGESDSLDGKFFFSKTDEKG</sequence>
<dbReference type="EnsemblMetazoa" id="RPRC001324-RA">
    <property type="protein sequence ID" value="RPRC001324-PA"/>
    <property type="gene ID" value="RPRC001324"/>
</dbReference>
<organism evidence="2 3">
    <name type="scientific">Rhodnius prolixus</name>
    <name type="common">Triatomid bug</name>
    <dbReference type="NCBI Taxonomy" id="13249"/>
    <lineage>
        <taxon>Eukaryota</taxon>
        <taxon>Metazoa</taxon>
        <taxon>Ecdysozoa</taxon>
        <taxon>Arthropoda</taxon>
        <taxon>Hexapoda</taxon>
        <taxon>Insecta</taxon>
        <taxon>Pterygota</taxon>
        <taxon>Neoptera</taxon>
        <taxon>Paraneoptera</taxon>
        <taxon>Hemiptera</taxon>
        <taxon>Heteroptera</taxon>
        <taxon>Panheteroptera</taxon>
        <taxon>Cimicomorpha</taxon>
        <taxon>Reduviidae</taxon>
        <taxon>Triatominae</taxon>
        <taxon>Rhodnius</taxon>
    </lineage>
</organism>
<dbReference type="EMBL" id="ACPB03005589">
    <property type="status" value="NOT_ANNOTATED_CDS"/>
    <property type="molecule type" value="Genomic_DNA"/>
</dbReference>
<dbReference type="InterPro" id="IPR045167">
    <property type="entry name" value="Hobbit"/>
</dbReference>
<evidence type="ECO:0000313" key="3">
    <source>
        <dbReference type="Proteomes" id="UP000015103"/>
    </source>
</evidence>